<dbReference type="EMBL" id="JARIHO010000018">
    <property type="protein sequence ID" value="KAJ7347932.1"/>
    <property type="molecule type" value="Genomic_DNA"/>
</dbReference>
<protein>
    <submittedName>
        <fullName evidence="1">Uncharacterized protein</fullName>
    </submittedName>
</protein>
<dbReference type="AlphaFoldDB" id="A0AAD7A1X5"/>
<evidence type="ECO:0000313" key="2">
    <source>
        <dbReference type="Proteomes" id="UP001218218"/>
    </source>
</evidence>
<dbReference type="Proteomes" id="UP001218218">
    <property type="component" value="Unassembled WGS sequence"/>
</dbReference>
<gene>
    <name evidence="1" type="ORF">DFH08DRAFT_155073</name>
</gene>
<evidence type="ECO:0000313" key="1">
    <source>
        <dbReference type="EMBL" id="KAJ7347932.1"/>
    </source>
</evidence>
<sequence>MMAISMEGGGQRIQISRIVGFRAFNPVAVSRFMVFHSIEDNTEGAIVLENDWIRIHSTNVADRYSRQMLCNSDCSSGWPAQAHHIFNSLDITSDLEDYVFVEGIQYQLCFLGPIDNLSPGYLFLCPLANLQSQVPTRFRSRACVAYWSLDPSGTEWLNSEDARDLGFPDMKISVEVLGRAWDPDVYVGIRQFQEAKGFDPHTQDAALEAGFPPARVSCERDDLLVHLRANSTRHRYSFDGKRCSESSEQDRFQ</sequence>
<proteinExistence type="predicted"/>
<accession>A0AAD7A1X5</accession>
<name>A0AAD7A1X5_9AGAR</name>
<organism evidence="1 2">
    <name type="scientific">Mycena albidolilacea</name>
    <dbReference type="NCBI Taxonomy" id="1033008"/>
    <lineage>
        <taxon>Eukaryota</taxon>
        <taxon>Fungi</taxon>
        <taxon>Dikarya</taxon>
        <taxon>Basidiomycota</taxon>
        <taxon>Agaricomycotina</taxon>
        <taxon>Agaricomycetes</taxon>
        <taxon>Agaricomycetidae</taxon>
        <taxon>Agaricales</taxon>
        <taxon>Marasmiineae</taxon>
        <taxon>Mycenaceae</taxon>
        <taxon>Mycena</taxon>
    </lineage>
</organism>
<reference evidence="1" key="1">
    <citation type="submission" date="2023-03" db="EMBL/GenBank/DDBJ databases">
        <title>Massive genome expansion in bonnet fungi (Mycena s.s.) driven by repeated elements and novel gene families across ecological guilds.</title>
        <authorList>
            <consortium name="Lawrence Berkeley National Laboratory"/>
            <person name="Harder C.B."/>
            <person name="Miyauchi S."/>
            <person name="Viragh M."/>
            <person name="Kuo A."/>
            <person name="Thoen E."/>
            <person name="Andreopoulos B."/>
            <person name="Lu D."/>
            <person name="Skrede I."/>
            <person name="Drula E."/>
            <person name="Henrissat B."/>
            <person name="Morin E."/>
            <person name="Kohler A."/>
            <person name="Barry K."/>
            <person name="LaButti K."/>
            <person name="Morin E."/>
            <person name="Salamov A."/>
            <person name="Lipzen A."/>
            <person name="Mereny Z."/>
            <person name="Hegedus B."/>
            <person name="Baldrian P."/>
            <person name="Stursova M."/>
            <person name="Weitz H."/>
            <person name="Taylor A."/>
            <person name="Grigoriev I.V."/>
            <person name="Nagy L.G."/>
            <person name="Martin F."/>
            <person name="Kauserud H."/>
        </authorList>
    </citation>
    <scope>NUCLEOTIDE SEQUENCE</scope>
    <source>
        <strain evidence="1">CBHHK002</strain>
    </source>
</reference>
<keyword evidence="2" id="KW-1185">Reference proteome</keyword>
<comment type="caution">
    <text evidence="1">The sequence shown here is derived from an EMBL/GenBank/DDBJ whole genome shotgun (WGS) entry which is preliminary data.</text>
</comment>